<evidence type="ECO:0000256" key="10">
    <source>
        <dbReference type="ARBA" id="ARBA00022722"/>
    </source>
</evidence>
<evidence type="ECO:0000256" key="19">
    <source>
        <dbReference type="ARBA" id="ARBA00030689"/>
    </source>
</evidence>
<dbReference type="EMBL" id="CAAE01003594">
    <property type="protein sequence ID" value="CAF87952.1"/>
    <property type="molecule type" value="Genomic_DNA"/>
</dbReference>
<evidence type="ECO:0000256" key="9">
    <source>
        <dbReference type="ARBA" id="ARBA00022694"/>
    </source>
</evidence>
<comment type="subunit">
    <text evidence="24">Homodimer. Interacts with PTCD1.</text>
</comment>
<dbReference type="InterPro" id="IPR047151">
    <property type="entry name" value="RNZ2-like"/>
</dbReference>
<dbReference type="PANTHER" id="PTHR12553:SF49">
    <property type="entry name" value="ZINC PHOSPHODIESTERASE ELAC PROTEIN 2"/>
    <property type="match status" value="1"/>
</dbReference>
<evidence type="ECO:0000256" key="6">
    <source>
        <dbReference type="ARBA" id="ARBA00012477"/>
    </source>
</evidence>
<proteinExistence type="inferred from homology"/>
<evidence type="ECO:0000256" key="1">
    <source>
        <dbReference type="ARBA" id="ARBA00000402"/>
    </source>
</evidence>
<keyword evidence="12" id="KW-0255">Endonuclease</keyword>
<evidence type="ECO:0000256" key="12">
    <source>
        <dbReference type="ARBA" id="ARBA00022759"/>
    </source>
</evidence>
<evidence type="ECO:0000256" key="17">
    <source>
        <dbReference type="ARBA" id="ARBA00023242"/>
    </source>
</evidence>
<dbReference type="OrthoDB" id="527344at2759"/>
<evidence type="ECO:0000256" key="2">
    <source>
        <dbReference type="ARBA" id="ARBA00001947"/>
    </source>
</evidence>
<dbReference type="CDD" id="cd07718">
    <property type="entry name" value="RNaseZ_ELAC1_ELAC2-C-term-like_MBL-fold"/>
    <property type="match status" value="1"/>
</dbReference>
<accession>Q4TGN0</accession>
<gene>
    <name evidence="26" type="ORF">GSTENG00001019001</name>
</gene>
<evidence type="ECO:0000313" key="26">
    <source>
        <dbReference type="EMBL" id="CAF87952.1"/>
    </source>
</evidence>
<keyword evidence="10" id="KW-0540">Nuclease</keyword>
<evidence type="ECO:0000256" key="7">
    <source>
        <dbReference type="ARBA" id="ARBA00013357"/>
    </source>
</evidence>
<organism evidence="26">
    <name type="scientific">Tetraodon nigroviridis</name>
    <name type="common">Spotted green pufferfish</name>
    <name type="synonym">Chelonodon nigroviridis</name>
    <dbReference type="NCBI Taxonomy" id="99883"/>
    <lineage>
        <taxon>Eukaryota</taxon>
        <taxon>Metazoa</taxon>
        <taxon>Chordata</taxon>
        <taxon>Craniata</taxon>
        <taxon>Vertebrata</taxon>
        <taxon>Euteleostomi</taxon>
        <taxon>Actinopterygii</taxon>
        <taxon>Neopterygii</taxon>
        <taxon>Teleostei</taxon>
        <taxon>Neoteleostei</taxon>
        <taxon>Acanthomorphata</taxon>
        <taxon>Eupercaria</taxon>
        <taxon>Tetraodontiformes</taxon>
        <taxon>Tetradontoidea</taxon>
        <taxon>Tetraodontidae</taxon>
        <taxon>Tetraodon</taxon>
    </lineage>
</organism>
<evidence type="ECO:0000256" key="16">
    <source>
        <dbReference type="ARBA" id="ARBA00023128"/>
    </source>
</evidence>
<evidence type="ECO:0000256" key="25">
    <source>
        <dbReference type="SAM" id="MobiDB-lite"/>
    </source>
</evidence>
<keyword evidence="13" id="KW-0378">Hydrolase</keyword>
<reference evidence="26" key="1">
    <citation type="journal article" date="2004" name="Nature">
        <title>Genome duplication in the teleost fish Tetraodon nigroviridis reveals the early vertebrate proto-karyotype.</title>
        <authorList>
            <person name="Jaillon O."/>
            <person name="Aury J.-M."/>
            <person name="Brunet F."/>
            <person name="Petit J.-L."/>
            <person name="Stange-Thomann N."/>
            <person name="Mauceli E."/>
            <person name="Bouneau L."/>
            <person name="Fischer C."/>
            <person name="Ozouf-Costaz C."/>
            <person name="Bernot A."/>
            <person name="Nicaud S."/>
            <person name="Jaffe D."/>
            <person name="Fisher S."/>
            <person name="Lutfalla G."/>
            <person name="Dossat C."/>
            <person name="Segurens B."/>
            <person name="Dasilva C."/>
            <person name="Salanoubat M."/>
            <person name="Levy M."/>
            <person name="Boudet N."/>
            <person name="Castellano S."/>
            <person name="Anthouard V."/>
            <person name="Jubin C."/>
            <person name="Castelli V."/>
            <person name="Katinka M."/>
            <person name="Vacherie B."/>
            <person name="Biemont C."/>
            <person name="Skalli Z."/>
            <person name="Cattolico L."/>
            <person name="Poulain J."/>
            <person name="De Berardinis V."/>
            <person name="Cruaud C."/>
            <person name="Duprat S."/>
            <person name="Brottier P."/>
            <person name="Coutanceau J.-P."/>
            <person name="Gouzy J."/>
            <person name="Parra G."/>
            <person name="Lardier G."/>
            <person name="Chapple C."/>
            <person name="McKernan K.J."/>
            <person name="McEwan P."/>
            <person name="Bosak S."/>
            <person name="Kellis M."/>
            <person name="Volff J.-N."/>
            <person name="Guigo R."/>
            <person name="Zody M.C."/>
            <person name="Mesirov J."/>
            <person name="Lindblad-Toh K."/>
            <person name="Birren B."/>
            <person name="Nusbaum C."/>
            <person name="Kahn D."/>
            <person name="Robinson-Rechavi M."/>
            <person name="Laudet V."/>
            <person name="Schachter V."/>
            <person name="Quetier F."/>
            <person name="Saurin W."/>
            <person name="Scarpelli C."/>
            <person name="Wincker P."/>
            <person name="Lander E.S."/>
            <person name="Weissenbach J."/>
            <person name="Roest Crollius H."/>
        </authorList>
    </citation>
    <scope>NUCLEOTIDE SEQUENCE [LARGE SCALE GENOMIC DNA]</scope>
</reference>
<evidence type="ECO:0000256" key="23">
    <source>
        <dbReference type="ARBA" id="ARBA00046098"/>
    </source>
</evidence>
<keyword evidence="11" id="KW-0479">Metal-binding</keyword>
<comment type="catalytic activity">
    <reaction evidence="1">
        <text>Endonucleolytic cleavage of RNA, removing extra 3' nucleotides from tRNA precursor, generating 3' termini of tRNAs. A 3'-hydroxy group is left at the tRNA terminus and a 5'-phosphoryl group is left at the trailer molecule.</text>
        <dbReference type="EC" id="3.1.26.11"/>
    </reaction>
</comment>
<comment type="subcellular location">
    <subcellularLocation>
        <location evidence="4">Mitochondrion matrix</location>
        <location evidence="4">Mitochondrion nucleoid</location>
    </subcellularLocation>
    <subcellularLocation>
        <location evidence="3">Nucleus</location>
    </subcellularLocation>
</comment>
<dbReference type="GO" id="GO:0042781">
    <property type="term" value="F:3'-tRNA processing endoribonuclease activity"/>
    <property type="evidence" value="ECO:0007669"/>
    <property type="project" value="UniProtKB-EC"/>
</dbReference>
<evidence type="ECO:0000256" key="21">
    <source>
        <dbReference type="ARBA" id="ARBA00032104"/>
    </source>
</evidence>
<evidence type="ECO:0000256" key="14">
    <source>
        <dbReference type="ARBA" id="ARBA00022833"/>
    </source>
</evidence>
<reference evidence="26" key="2">
    <citation type="submission" date="2004-02" db="EMBL/GenBank/DDBJ databases">
        <authorList>
            <consortium name="Genoscope"/>
            <consortium name="Whitehead Institute Centre for Genome Research"/>
        </authorList>
    </citation>
    <scope>NUCLEOTIDE SEQUENCE</scope>
</reference>
<evidence type="ECO:0000256" key="3">
    <source>
        <dbReference type="ARBA" id="ARBA00004123"/>
    </source>
</evidence>
<evidence type="ECO:0000256" key="5">
    <source>
        <dbReference type="ARBA" id="ARBA00007823"/>
    </source>
</evidence>
<dbReference type="SUPFAM" id="SSF56281">
    <property type="entry name" value="Metallo-hydrolase/oxidoreductase"/>
    <property type="match status" value="1"/>
</dbReference>
<evidence type="ECO:0000256" key="15">
    <source>
        <dbReference type="ARBA" id="ARBA00022946"/>
    </source>
</evidence>
<comment type="cofactor">
    <cofactor evidence="2">
        <name>Zn(2+)</name>
        <dbReference type="ChEBI" id="CHEBI:29105"/>
    </cofactor>
</comment>
<dbReference type="GO" id="GO:0046872">
    <property type="term" value="F:metal ion binding"/>
    <property type="evidence" value="ECO:0007669"/>
    <property type="project" value="UniProtKB-KW"/>
</dbReference>
<evidence type="ECO:0000256" key="8">
    <source>
        <dbReference type="ARBA" id="ARBA00022553"/>
    </source>
</evidence>
<dbReference type="KEGG" id="tng:GSTEN00001019G001"/>
<comment type="caution">
    <text evidence="26">The sequence shown here is derived from an EMBL/GenBank/DDBJ whole genome shotgun (WGS) entry which is preliminary data.</text>
</comment>
<feature type="compositionally biased region" description="Basic residues" evidence="25">
    <location>
        <begin position="335"/>
        <end position="344"/>
    </location>
</feature>
<name>Q4TGN0_TETNG</name>
<evidence type="ECO:0000256" key="13">
    <source>
        <dbReference type="ARBA" id="ARBA00022801"/>
    </source>
</evidence>
<keyword evidence="16" id="KW-0496">Mitochondrion</keyword>
<sequence length="344" mass="38642">GENFPEVVFLGTGSALPMKIRNVSGTLVHLSSSASLLLDCGEGTFGQLCRHYGNAVDQVLSQISTVFVSHLHADHHTVAARPAVSGIGFEPFQRHWGRPRSPVHLVAPVQIMSWLNQYHQQCQEVLQHVDFIPNRSLQGRGEPPAPRTEASIQALLERNGLEKVPLQFQTCLVHHCKHAFACSLTHRQGWKLAFSGDTRPCDALVRLGKDATLLIHEATLEDGLEQEAAEKRHSTTSQAIGVGVRMNAAFIVLNHFSQRYAKIPLFSQDFTQRVGVSFDHMRVRRRRRPRYSHTPWRHLTAVCPWRLRRFASATSGPSPDWSLRSRRCSPPTSARWRRGGRRGS</sequence>
<protein>
    <recommendedName>
        <fullName evidence="7">Zinc phosphodiesterase ELAC protein 2</fullName>
        <ecNumber evidence="6">3.1.26.11</ecNumber>
    </recommendedName>
    <alternativeName>
        <fullName evidence="22">ElaC homolog protein 2</fullName>
    </alternativeName>
    <alternativeName>
        <fullName evidence="20">Ribonuclease Z 2</fullName>
    </alternativeName>
    <alternativeName>
        <fullName evidence="21">tRNA 3 endonuclease 2</fullName>
    </alternativeName>
    <alternativeName>
        <fullName evidence="19">tRNase Z 2</fullName>
    </alternativeName>
</protein>
<dbReference type="EC" id="3.1.26.11" evidence="6"/>
<evidence type="ECO:0000256" key="24">
    <source>
        <dbReference type="ARBA" id="ARBA00047136"/>
    </source>
</evidence>
<evidence type="ECO:0000256" key="4">
    <source>
        <dbReference type="ARBA" id="ARBA00004436"/>
    </source>
</evidence>
<feature type="non-terminal residue" evidence="26">
    <location>
        <position position="1"/>
    </location>
</feature>
<keyword evidence="17" id="KW-0539">Nucleus</keyword>
<keyword evidence="18" id="KW-1135">Mitochondrion nucleoid</keyword>
<dbReference type="GO" id="GO:1990180">
    <property type="term" value="P:mitochondrial tRNA 3'-end processing"/>
    <property type="evidence" value="ECO:0007669"/>
    <property type="project" value="TreeGrafter"/>
</dbReference>
<dbReference type="FunFam" id="3.60.15.10:FF:000014">
    <property type="entry name" value="Zinc phosphodiesterase ELAC protein 2"/>
    <property type="match status" value="1"/>
</dbReference>
<dbReference type="PANTHER" id="PTHR12553">
    <property type="entry name" value="ZINC PHOSPHODIESTERASE ELAC PROTEIN 2"/>
    <property type="match status" value="1"/>
</dbReference>
<keyword evidence="15" id="KW-0809">Transit peptide</keyword>
<keyword evidence="14" id="KW-0862">Zinc</keyword>
<evidence type="ECO:0000256" key="22">
    <source>
        <dbReference type="ARBA" id="ARBA00032616"/>
    </source>
</evidence>
<evidence type="ECO:0000256" key="11">
    <source>
        <dbReference type="ARBA" id="ARBA00022723"/>
    </source>
</evidence>
<evidence type="ECO:0000256" key="20">
    <source>
        <dbReference type="ARBA" id="ARBA00030729"/>
    </source>
</evidence>
<feature type="region of interest" description="Disordered" evidence="25">
    <location>
        <begin position="313"/>
        <end position="344"/>
    </location>
</feature>
<comment type="function">
    <text evidence="23">Zinc phosphodiesterase, which displays mitochondrial tRNA 3'-processing endonuclease activity. Involved in tRNA maturation, by removing a 3'-trailer from precursor tRNA. Associates with mitochondrial DNA complexes at the nucleoids to initiate RNA processing and ribosome assembly.</text>
</comment>
<dbReference type="InterPro" id="IPR036866">
    <property type="entry name" value="RibonucZ/Hydroxyglut_hydro"/>
</dbReference>
<keyword evidence="9" id="KW-0819">tRNA processing</keyword>
<evidence type="ECO:0000256" key="18">
    <source>
        <dbReference type="ARBA" id="ARBA00023271"/>
    </source>
</evidence>
<dbReference type="Gene3D" id="3.60.15.10">
    <property type="entry name" value="Ribonuclease Z/Hydroxyacylglutathione hydrolase-like"/>
    <property type="match status" value="1"/>
</dbReference>
<comment type="similarity">
    <text evidence="5">Belongs to the RNase Z family.</text>
</comment>
<dbReference type="GO" id="GO:0042645">
    <property type="term" value="C:mitochondrial nucleoid"/>
    <property type="evidence" value="ECO:0007669"/>
    <property type="project" value="UniProtKB-SubCell"/>
</dbReference>
<dbReference type="AlphaFoldDB" id="Q4TGN0"/>
<dbReference type="GO" id="GO:0005634">
    <property type="term" value="C:nucleus"/>
    <property type="evidence" value="ECO:0007669"/>
    <property type="project" value="UniProtKB-SubCell"/>
</dbReference>
<dbReference type="Pfam" id="PF23023">
    <property type="entry name" value="Anti-Pycsar_Apyc1"/>
    <property type="match status" value="1"/>
</dbReference>
<keyword evidence="8" id="KW-0597">Phosphoprotein</keyword>